<protein>
    <submittedName>
        <fullName evidence="2">Uncharacterized protein</fullName>
    </submittedName>
</protein>
<feature type="compositionally biased region" description="Basic residues" evidence="1">
    <location>
        <begin position="1"/>
        <end position="10"/>
    </location>
</feature>
<keyword evidence="3" id="KW-1185">Reference proteome</keyword>
<accession>A0A5E4MZ97</accession>
<evidence type="ECO:0000313" key="2">
    <source>
        <dbReference type="EMBL" id="VVC36966.1"/>
    </source>
</evidence>
<dbReference type="OrthoDB" id="10031901at2759"/>
<reference evidence="2 3" key="1">
    <citation type="submission" date="2019-08" db="EMBL/GenBank/DDBJ databases">
        <authorList>
            <person name="Alioto T."/>
            <person name="Alioto T."/>
            <person name="Gomez Garrido J."/>
        </authorList>
    </citation>
    <scope>NUCLEOTIDE SEQUENCE [LARGE SCALE GENOMIC DNA]</scope>
</reference>
<evidence type="ECO:0000313" key="3">
    <source>
        <dbReference type="Proteomes" id="UP000325440"/>
    </source>
</evidence>
<gene>
    <name evidence="2" type="ORF">CINCED_3A015814</name>
</gene>
<dbReference type="EMBL" id="CABPRJ010001440">
    <property type="protein sequence ID" value="VVC36966.1"/>
    <property type="molecule type" value="Genomic_DNA"/>
</dbReference>
<sequence length="100" mass="11349">MCKHIHAKKINKSDDTDINTKNDYTNPMDTDEICMNISDKQQIITHPAVSIANKIQQFHSMFVSQADKLNDEGLNKINLSLDLNLKILYEQKSNQGRSGS</sequence>
<dbReference type="AlphaFoldDB" id="A0A5E4MZ97"/>
<dbReference type="Proteomes" id="UP000325440">
    <property type="component" value="Unassembled WGS sequence"/>
</dbReference>
<organism evidence="2 3">
    <name type="scientific">Cinara cedri</name>
    <dbReference type="NCBI Taxonomy" id="506608"/>
    <lineage>
        <taxon>Eukaryota</taxon>
        <taxon>Metazoa</taxon>
        <taxon>Ecdysozoa</taxon>
        <taxon>Arthropoda</taxon>
        <taxon>Hexapoda</taxon>
        <taxon>Insecta</taxon>
        <taxon>Pterygota</taxon>
        <taxon>Neoptera</taxon>
        <taxon>Paraneoptera</taxon>
        <taxon>Hemiptera</taxon>
        <taxon>Sternorrhyncha</taxon>
        <taxon>Aphidomorpha</taxon>
        <taxon>Aphidoidea</taxon>
        <taxon>Aphididae</taxon>
        <taxon>Lachninae</taxon>
        <taxon>Cinara</taxon>
    </lineage>
</organism>
<proteinExistence type="predicted"/>
<feature type="compositionally biased region" description="Basic and acidic residues" evidence="1">
    <location>
        <begin position="11"/>
        <end position="20"/>
    </location>
</feature>
<name>A0A5E4MZ97_9HEMI</name>
<feature type="region of interest" description="Disordered" evidence="1">
    <location>
        <begin position="1"/>
        <end position="25"/>
    </location>
</feature>
<evidence type="ECO:0000256" key="1">
    <source>
        <dbReference type="SAM" id="MobiDB-lite"/>
    </source>
</evidence>